<evidence type="ECO:0000256" key="5">
    <source>
        <dbReference type="RuleBase" id="RU000687"/>
    </source>
</evidence>
<dbReference type="InParanoid" id="K1R1D6"/>
<evidence type="ECO:0000313" key="8">
    <source>
        <dbReference type="EMBL" id="EKC37324.1"/>
    </source>
</evidence>
<dbReference type="Gene3D" id="2.70.170.10">
    <property type="entry name" value="Neurotransmitter-gated ion-channel ligand-binding domain"/>
    <property type="match status" value="1"/>
</dbReference>
<dbReference type="GO" id="GO:0016020">
    <property type="term" value="C:membrane"/>
    <property type="evidence" value="ECO:0007669"/>
    <property type="project" value="UniProtKB-SubCell"/>
</dbReference>
<evidence type="ECO:0000259" key="6">
    <source>
        <dbReference type="Pfam" id="PF02931"/>
    </source>
</evidence>
<reference evidence="8" key="1">
    <citation type="journal article" date="2012" name="Nature">
        <title>The oyster genome reveals stress adaptation and complexity of shell formation.</title>
        <authorList>
            <person name="Zhang G."/>
            <person name="Fang X."/>
            <person name="Guo X."/>
            <person name="Li L."/>
            <person name="Luo R."/>
            <person name="Xu F."/>
            <person name="Yang P."/>
            <person name="Zhang L."/>
            <person name="Wang X."/>
            <person name="Qi H."/>
            <person name="Xiong Z."/>
            <person name="Que H."/>
            <person name="Xie Y."/>
            <person name="Holland P.W."/>
            <person name="Paps J."/>
            <person name="Zhu Y."/>
            <person name="Wu F."/>
            <person name="Chen Y."/>
            <person name="Wang J."/>
            <person name="Peng C."/>
            <person name="Meng J."/>
            <person name="Yang L."/>
            <person name="Liu J."/>
            <person name="Wen B."/>
            <person name="Zhang N."/>
            <person name="Huang Z."/>
            <person name="Zhu Q."/>
            <person name="Feng Y."/>
            <person name="Mount A."/>
            <person name="Hedgecock D."/>
            <person name="Xu Z."/>
            <person name="Liu Y."/>
            <person name="Domazet-Loso T."/>
            <person name="Du Y."/>
            <person name="Sun X."/>
            <person name="Zhang S."/>
            <person name="Liu B."/>
            <person name="Cheng P."/>
            <person name="Jiang X."/>
            <person name="Li J."/>
            <person name="Fan D."/>
            <person name="Wang W."/>
            <person name="Fu W."/>
            <person name="Wang T."/>
            <person name="Wang B."/>
            <person name="Zhang J."/>
            <person name="Peng Z."/>
            <person name="Li Y."/>
            <person name="Li N."/>
            <person name="Wang J."/>
            <person name="Chen M."/>
            <person name="He Y."/>
            <person name="Tan F."/>
            <person name="Song X."/>
            <person name="Zheng Q."/>
            <person name="Huang R."/>
            <person name="Yang H."/>
            <person name="Du X."/>
            <person name="Chen L."/>
            <person name="Yang M."/>
            <person name="Gaffney P.M."/>
            <person name="Wang S."/>
            <person name="Luo L."/>
            <person name="She Z."/>
            <person name="Ming Y."/>
            <person name="Huang W."/>
            <person name="Zhang S."/>
            <person name="Huang B."/>
            <person name="Zhang Y."/>
            <person name="Qu T."/>
            <person name="Ni P."/>
            <person name="Miao G."/>
            <person name="Wang J."/>
            <person name="Wang Q."/>
            <person name="Steinberg C.E."/>
            <person name="Wang H."/>
            <person name="Li N."/>
            <person name="Qian L."/>
            <person name="Zhang G."/>
            <person name="Li Y."/>
            <person name="Yang H."/>
            <person name="Liu X."/>
            <person name="Wang J."/>
            <person name="Yin Y."/>
            <person name="Wang J."/>
        </authorList>
    </citation>
    <scope>NUCLEOTIDE SEQUENCE [LARGE SCALE GENOMIC DNA]</scope>
    <source>
        <strain evidence="8">05x7-T-G4-1.051#20</strain>
    </source>
</reference>
<dbReference type="Pfam" id="PF02932">
    <property type="entry name" value="Neur_chan_memb"/>
    <property type="match status" value="1"/>
</dbReference>
<dbReference type="GO" id="GO:0005230">
    <property type="term" value="F:extracellular ligand-gated monoatomic ion channel activity"/>
    <property type="evidence" value="ECO:0007669"/>
    <property type="project" value="InterPro"/>
</dbReference>
<name>K1R1D6_MAGGI</name>
<organism evidence="8">
    <name type="scientific">Magallana gigas</name>
    <name type="common">Pacific oyster</name>
    <name type="synonym">Crassostrea gigas</name>
    <dbReference type="NCBI Taxonomy" id="29159"/>
    <lineage>
        <taxon>Eukaryota</taxon>
        <taxon>Metazoa</taxon>
        <taxon>Spiralia</taxon>
        <taxon>Lophotrochozoa</taxon>
        <taxon>Mollusca</taxon>
        <taxon>Bivalvia</taxon>
        <taxon>Autobranchia</taxon>
        <taxon>Pteriomorphia</taxon>
        <taxon>Ostreida</taxon>
        <taxon>Ostreoidea</taxon>
        <taxon>Ostreidae</taxon>
        <taxon>Magallana</taxon>
    </lineage>
</organism>
<keyword evidence="2 5" id="KW-0812">Transmembrane</keyword>
<comment type="similarity">
    <text evidence="5">Belongs to the ligand-gated ion channel (TC 1.A.9) family.</text>
</comment>
<dbReference type="Pfam" id="PF02931">
    <property type="entry name" value="Neur_chan_LBD"/>
    <property type="match status" value="1"/>
</dbReference>
<sequence>MTNYSNKVRPVKNQDHTVQVIASFHLADINDVEVVQQRLVTTAYLSILWFDELLVWDKQITNIHRLYFKQKDIWTPDIVLKNGVKKLEELGGEFYYLEVSPEGIVHWLPYQVFESKCDIDITYFPFDTQVCDITFISWSFTKLEVNMTLPESGPSVDFYDFNENSVWGIESTGGRRSQSDNADSTVTFTLRLRRKPLYYVMNLILPVVLLGVISLLVFVIPADAGEKMSFAVTVFLSFAVFLSIISMQLPVNSEKTSLLGVYLVFQMSIAVAIIIISAFQLRLHHRCEERKVGTFYRGIVRIERCLRCVKSFLRSDDSFLKKKYDWGNDSCEPKVDYDDDKFLPTLEYFVARLFMH</sequence>
<dbReference type="HOGENOM" id="CLU_018074_0_1_1"/>
<dbReference type="SUPFAM" id="SSF90112">
    <property type="entry name" value="Neurotransmitter-gated ion-channel transmembrane pore"/>
    <property type="match status" value="1"/>
</dbReference>
<keyword evidence="5" id="KW-0813">Transport</keyword>
<protein>
    <submittedName>
        <fullName evidence="8">Neuronal acetylcholine receptor subunit alpha-6</fullName>
    </submittedName>
</protein>
<dbReference type="PRINTS" id="PR00252">
    <property type="entry name" value="NRIONCHANNEL"/>
</dbReference>
<dbReference type="FunFam" id="2.70.170.10:FF:000028">
    <property type="entry name" value="AcetylCholine Receptor"/>
    <property type="match status" value="1"/>
</dbReference>
<dbReference type="InterPro" id="IPR018000">
    <property type="entry name" value="Neurotransmitter_ion_chnl_CS"/>
</dbReference>
<keyword evidence="5" id="KW-0407">Ion channel</keyword>
<keyword evidence="4 5" id="KW-0472">Membrane</keyword>
<evidence type="ECO:0000256" key="1">
    <source>
        <dbReference type="ARBA" id="ARBA00004141"/>
    </source>
</evidence>
<evidence type="ECO:0000256" key="4">
    <source>
        <dbReference type="ARBA" id="ARBA00023136"/>
    </source>
</evidence>
<dbReference type="CDD" id="cd19051">
    <property type="entry name" value="LGIC_TM_cation"/>
    <property type="match status" value="1"/>
</dbReference>
<proteinExistence type="inferred from homology"/>
<feature type="domain" description="Neurotransmitter-gated ion-channel ligand-binding" evidence="6">
    <location>
        <begin position="1"/>
        <end position="196"/>
    </location>
</feature>
<dbReference type="InterPro" id="IPR036719">
    <property type="entry name" value="Neuro-gated_channel_TM_sf"/>
</dbReference>
<dbReference type="Gene3D" id="1.20.58.390">
    <property type="entry name" value="Neurotransmitter-gated ion-channel transmembrane domain"/>
    <property type="match status" value="1"/>
</dbReference>
<comment type="subcellular location">
    <subcellularLocation>
        <location evidence="1">Membrane</location>
        <topology evidence="1">Multi-pass membrane protein</topology>
    </subcellularLocation>
</comment>
<feature type="transmembrane region" description="Helical" evidence="5">
    <location>
        <begin position="259"/>
        <end position="281"/>
    </location>
</feature>
<evidence type="ECO:0000256" key="2">
    <source>
        <dbReference type="ARBA" id="ARBA00022692"/>
    </source>
</evidence>
<dbReference type="PROSITE" id="PS00236">
    <property type="entry name" value="NEUROTR_ION_CHANNEL"/>
    <property type="match status" value="1"/>
</dbReference>
<evidence type="ECO:0000256" key="3">
    <source>
        <dbReference type="ARBA" id="ARBA00022989"/>
    </source>
</evidence>
<dbReference type="AlphaFoldDB" id="K1R1D6"/>
<keyword evidence="3 5" id="KW-1133">Transmembrane helix</keyword>
<dbReference type="InterPro" id="IPR038050">
    <property type="entry name" value="Neuro_actylchol_rec"/>
</dbReference>
<gene>
    <name evidence="8" type="ORF">CGI_10023220</name>
</gene>
<accession>K1R1D6</accession>
<dbReference type="CDD" id="cd18989">
    <property type="entry name" value="LGIC_ECD_cation"/>
    <property type="match status" value="1"/>
</dbReference>
<keyword evidence="5" id="KW-0406">Ion transport</keyword>
<dbReference type="PANTHER" id="PTHR18945">
    <property type="entry name" value="NEUROTRANSMITTER GATED ION CHANNEL"/>
    <property type="match status" value="1"/>
</dbReference>
<feature type="transmembrane region" description="Helical" evidence="5">
    <location>
        <begin position="197"/>
        <end position="222"/>
    </location>
</feature>
<dbReference type="EMBL" id="JH818716">
    <property type="protein sequence ID" value="EKC37324.1"/>
    <property type="molecule type" value="Genomic_DNA"/>
</dbReference>
<dbReference type="InterPro" id="IPR036734">
    <property type="entry name" value="Neur_chan_lig-bd_sf"/>
</dbReference>
<dbReference type="InterPro" id="IPR006029">
    <property type="entry name" value="Neurotrans-gated_channel_TM"/>
</dbReference>
<dbReference type="GO" id="GO:0004888">
    <property type="term" value="F:transmembrane signaling receptor activity"/>
    <property type="evidence" value="ECO:0007669"/>
    <property type="project" value="InterPro"/>
</dbReference>
<evidence type="ECO:0000259" key="7">
    <source>
        <dbReference type="Pfam" id="PF02932"/>
    </source>
</evidence>
<feature type="domain" description="Neurotransmitter-gated ion-channel transmembrane" evidence="7">
    <location>
        <begin position="203"/>
        <end position="291"/>
    </location>
</feature>
<comment type="caution">
    <text evidence="5">Lacks conserved residue(s) required for the propagation of feature annotation.</text>
</comment>
<dbReference type="InterPro" id="IPR006202">
    <property type="entry name" value="Neur_chan_lig-bd"/>
</dbReference>
<dbReference type="InterPro" id="IPR006201">
    <property type="entry name" value="Neur_channel"/>
</dbReference>
<dbReference type="SUPFAM" id="SSF63712">
    <property type="entry name" value="Nicotinic receptor ligand binding domain-like"/>
    <property type="match status" value="1"/>
</dbReference>
<feature type="transmembrane region" description="Helical" evidence="5">
    <location>
        <begin position="228"/>
        <end position="247"/>
    </location>
</feature>
<keyword evidence="8" id="KW-0675">Receptor</keyword>